<feature type="region of interest" description="Disordered" evidence="1">
    <location>
        <begin position="1"/>
        <end position="23"/>
    </location>
</feature>
<organism evidence="2">
    <name type="scientific">Rhizophora mucronata</name>
    <name type="common">Asiatic mangrove</name>
    <dbReference type="NCBI Taxonomy" id="61149"/>
    <lineage>
        <taxon>Eukaryota</taxon>
        <taxon>Viridiplantae</taxon>
        <taxon>Streptophyta</taxon>
        <taxon>Embryophyta</taxon>
        <taxon>Tracheophyta</taxon>
        <taxon>Spermatophyta</taxon>
        <taxon>Magnoliopsida</taxon>
        <taxon>eudicotyledons</taxon>
        <taxon>Gunneridae</taxon>
        <taxon>Pentapetalae</taxon>
        <taxon>rosids</taxon>
        <taxon>fabids</taxon>
        <taxon>Malpighiales</taxon>
        <taxon>Rhizophoraceae</taxon>
        <taxon>Rhizophora</taxon>
    </lineage>
</organism>
<sequence>MSKGFMSHKNSSSVWHAGKLNSK</sequence>
<dbReference type="AlphaFoldDB" id="A0A2P2R286"/>
<proteinExistence type="predicted"/>
<protein>
    <submittedName>
        <fullName evidence="2">Uncharacterized protein</fullName>
    </submittedName>
</protein>
<dbReference type="EMBL" id="GGEC01092871">
    <property type="protein sequence ID" value="MBX73355.1"/>
    <property type="molecule type" value="Transcribed_RNA"/>
</dbReference>
<name>A0A2P2R286_RHIMU</name>
<evidence type="ECO:0000256" key="1">
    <source>
        <dbReference type="SAM" id="MobiDB-lite"/>
    </source>
</evidence>
<reference evidence="2" key="1">
    <citation type="submission" date="2018-02" db="EMBL/GenBank/DDBJ databases">
        <title>Rhizophora mucronata_Transcriptome.</title>
        <authorList>
            <person name="Meera S.P."/>
            <person name="Sreeshan A."/>
            <person name="Augustine A."/>
        </authorList>
    </citation>
    <scope>NUCLEOTIDE SEQUENCE</scope>
    <source>
        <tissue evidence="2">Leaf</tissue>
    </source>
</reference>
<evidence type="ECO:0000313" key="2">
    <source>
        <dbReference type="EMBL" id="MBX73355.1"/>
    </source>
</evidence>
<accession>A0A2P2R286</accession>